<gene>
    <name evidence="2" type="ORF">EUA94_00085</name>
</gene>
<organism evidence="2 3">
    <name type="scientific">Nocardioides zhouii</name>
    <dbReference type="NCBI Taxonomy" id="1168729"/>
    <lineage>
        <taxon>Bacteria</taxon>
        <taxon>Bacillati</taxon>
        <taxon>Actinomycetota</taxon>
        <taxon>Actinomycetes</taxon>
        <taxon>Propionibacteriales</taxon>
        <taxon>Nocardioidaceae</taxon>
        <taxon>Nocardioides</taxon>
    </lineage>
</organism>
<keyword evidence="3" id="KW-1185">Reference proteome</keyword>
<accession>A0A4Q2TBL0</accession>
<comment type="caution">
    <text evidence="2">The sequence shown here is derived from an EMBL/GenBank/DDBJ whole genome shotgun (WGS) entry which is preliminary data.</text>
</comment>
<feature type="region of interest" description="Disordered" evidence="1">
    <location>
        <begin position="92"/>
        <end position="182"/>
    </location>
</feature>
<name>A0A4Q2TBL0_9ACTN</name>
<dbReference type="OrthoDB" id="9878054at2"/>
<feature type="compositionally biased region" description="Basic and acidic residues" evidence="1">
    <location>
        <begin position="150"/>
        <end position="161"/>
    </location>
</feature>
<evidence type="ECO:0000313" key="2">
    <source>
        <dbReference type="EMBL" id="RYC14564.1"/>
    </source>
</evidence>
<protein>
    <recommendedName>
        <fullName evidence="4">Helix-turn-helix domain-containing protein</fullName>
    </recommendedName>
</protein>
<evidence type="ECO:0000313" key="3">
    <source>
        <dbReference type="Proteomes" id="UP000291101"/>
    </source>
</evidence>
<sequence>MSRHTLSDWRRAVYRSTTLTDRTKVLLLFLADHMGQDRRVSIPRHKIAAGLGRSERRITERITEAHDSGWLWTQVRGQKGITAVYQGLFPESVSGTDARPLNRRKPGKFSGTPTSPLNDAETRPLNGPNRAFSGTHGGPTITTADLPGATDHRDVGIDEKVAAPPVVRTVRRGASRDREASA</sequence>
<dbReference type="Proteomes" id="UP000291101">
    <property type="component" value="Unassembled WGS sequence"/>
</dbReference>
<evidence type="ECO:0000256" key="1">
    <source>
        <dbReference type="SAM" id="MobiDB-lite"/>
    </source>
</evidence>
<proteinExistence type="predicted"/>
<dbReference type="EMBL" id="SDWV01000001">
    <property type="protein sequence ID" value="RYC14564.1"/>
    <property type="molecule type" value="Genomic_DNA"/>
</dbReference>
<dbReference type="AlphaFoldDB" id="A0A4Q2TBL0"/>
<dbReference type="RefSeq" id="WP_129423474.1">
    <property type="nucleotide sequence ID" value="NZ_SDWV01000001.1"/>
</dbReference>
<evidence type="ECO:0008006" key="4">
    <source>
        <dbReference type="Google" id="ProtNLM"/>
    </source>
</evidence>
<reference evidence="2 3" key="1">
    <citation type="submission" date="2019-01" db="EMBL/GenBank/DDBJ databases">
        <title>Novel species of Nocardioides.</title>
        <authorList>
            <person name="Liu Q."/>
            <person name="X Y.-H."/>
        </authorList>
    </citation>
    <scope>NUCLEOTIDE SEQUENCE [LARGE SCALE GENOMIC DNA]</scope>
    <source>
        <strain evidence="2 3">HLT2-9</strain>
    </source>
</reference>